<keyword evidence="1" id="KW-0732">Signal</keyword>
<evidence type="ECO:0000256" key="1">
    <source>
        <dbReference type="ARBA" id="ARBA00022729"/>
    </source>
</evidence>
<sequence>MAEDCSDFHCSKQQGNVNQICKDEGWPEGHKVLVCTDGVCCNCHCSCLEFGTHIAYASDKDKAVELFAVGEPVLATGPDVASWKELVVEFSGGTAGSSNSPFMVAVTYDDGGENKELVVTEDNLFLMPNGKMKRADELVPGKDKLVKASGISDTAEVTEIRRVSVSTGVHHISTGTEKPTTLDGHLLNVQGIVVGDYVVQLFQDELGQFMDDGKIGAFKVGTREYDKEHALTTHTVKKTMALKDLLDKKVLESFDYWNHTLFSIALDPIPTNDPSFLTEDQAKQMSQFAPKASYYDSAIIAEVEYLFTIYHAFYPEVHFILDWSNEKANAYSTTLGDQKVIIVTGGLARIEALKLQGLSIVLAHQLGRIYGGEPERQDGYSCMGQADYYGVRIVMRKVWYDDLYASMVFPGIEQVRESFQYISNGDTDVCISPTLDCRIVTLDAGATKPELPACAGGPSQEYLAVEGAVADNEGEVTITFNQKVNKATAENVEHYVCDPRVRIESATVTGRKGVDVVLKANFESGSDYRVTVSNVLSANGEPTNPNKSSAEFTAK</sequence>
<dbReference type="InterPro" id="IPR014755">
    <property type="entry name" value="Cu-Rt/internalin_Ig-like"/>
</dbReference>
<dbReference type="Gene3D" id="2.170.16.10">
    <property type="entry name" value="Hedgehog/Intein (Hint) domain"/>
    <property type="match status" value="1"/>
</dbReference>
<accession>A0A937G0W7</accession>
<evidence type="ECO:0000313" key="2">
    <source>
        <dbReference type="EMBL" id="MBL6448468.1"/>
    </source>
</evidence>
<evidence type="ECO:0000313" key="3">
    <source>
        <dbReference type="Proteomes" id="UP000614216"/>
    </source>
</evidence>
<proteinExistence type="predicted"/>
<dbReference type="Gene3D" id="2.60.40.1220">
    <property type="match status" value="1"/>
</dbReference>
<dbReference type="EMBL" id="JAEUGD010000064">
    <property type="protein sequence ID" value="MBL6448468.1"/>
    <property type="molecule type" value="Genomic_DNA"/>
</dbReference>
<gene>
    <name evidence="2" type="ORF">JMN32_19300</name>
</gene>
<protein>
    <submittedName>
        <fullName evidence="2">Uncharacterized protein</fullName>
    </submittedName>
</protein>
<reference evidence="2" key="1">
    <citation type="submission" date="2021-01" db="EMBL/GenBank/DDBJ databases">
        <title>Fulvivirga kasyanovii gen. nov., sp nov., a novel member of the phylum Bacteroidetes isolated from seawater in a mussel farm.</title>
        <authorList>
            <person name="Zhao L.-H."/>
            <person name="Wang Z.-J."/>
        </authorList>
    </citation>
    <scope>NUCLEOTIDE SEQUENCE</scope>
    <source>
        <strain evidence="2">29W222</strain>
    </source>
</reference>
<comment type="caution">
    <text evidence="2">The sequence shown here is derived from an EMBL/GenBank/DDBJ whole genome shotgun (WGS) entry which is preliminary data.</text>
</comment>
<keyword evidence="3" id="KW-1185">Reference proteome</keyword>
<organism evidence="2 3">
    <name type="scientific">Fulvivirga marina</name>
    <dbReference type="NCBI Taxonomy" id="2494733"/>
    <lineage>
        <taxon>Bacteria</taxon>
        <taxon>Pseudomonadati</taxon>
        <taxon>Bacteroidota</taxon>
        <taxon>Cytophagia</taxon>
        <taxon>Cytophagales</taxon>
        <taxon>Fulvivirgaceae</taxon>
        <taxon>Fulvivirga</taxon>
    </lineage>
</organism>
<name>A0A937G0W7_9BACT</name>
<dbReference type="AlphaFoldDB" id="A0A937G0W7"/>
<dbReference type="Proteomes" id="UP000614216">
    <property type="component" value="Unassembled WGS sequence"/>
</dbReference>
<dbReference type="RefSeq" id="WP_202858007.1">
    <property type="nucleotide sequence ID" value="NZ_JAEUGD010000064.1"/>
</dbReference>